<dbReference type="OrthoDB" id="414175at2759"/>
<dbReference type="AlphaFoldDB" id="A0A6P5ZUS3"/>
<name>A0A6P5ZUS3_DURZI</name>
<reference evidence="3" key="1">
    <citation type="submission" date="2025-08" db="UniProtKB">
        <authorList>
            <consortium name="RefSeq"/>
        </authorList>
    </citation>
    <scope>IDENTIFICATION</scope>
    <source>
        <tissue evidence="3">Fruit stalk</tissue>
    </source>
</reference>
<evidence type="ECO:0000256" key="1">
    <source>
        <dbReference type="SAM" id="Phobius"/>
    </source>
</evidence>
<proteinExistence type="predicted"/>
<accession>A0A6P5ZUS3</accession>
<dbReference type="InterPro" id="IPR006740">
    <property type="entry name" value="DUF604"/>
</dbReference>
<organism evidence="2 3">
    <name type="scientific">Durio zibethinus</name>
    <name type="common">Durian</name>
    <dbReference type="NCBI Taxonomy" id="66656"/>
    <lineage>
        <taxon>Eukaryota</taxon>
        <taxon>Viridiplantae</taxon>
        <taxon>Streptophyta</taxon>
        <taxon>Embryophyta</taxon>
        <taxon>Tracheophyta</taxon>
        <taxon>Spermatophyta</taxon>
        <taxon>Magnoliopsida</taxon>
        <taxon>eudicotyledons</taxon>
        <taxon>Gunneridae</taxon>
        <taxon>Pentapetalae</taxon>
        <taxon>rosids</taxon>
        <taxon>malvids</taxon>
        <taxon>Malvales</taxon>
        <taxon>Malvaceae</taxon>
        <taxon>Helicteroideae</taxon>
        <taxon>Durio</taxon>
    </lineage>
</organism>
<dbReference type="KEGG" id="dzi:111303960"/>
<keyword evidence="1" id="KW-0812">Transmembrane</keyword>
<keyword evidence="1" id="KW-0472">Membrane</keyword>
<evidence type="ECO:0000313" key="2">
    <source>
        <dbReference type="Proteomes" id="UP000515121"/>
    </source>
</evidence>
<dbReference type="RefSeq" id="XP_022756250.1">
    <property type="nucleotide sequence ID" value="XM_022900515.1"/>
</dbReference>
<feature type="transmembrane region" description="Helical" evidence="1">
    <location>
        <begin position="12"/>
        <end position="36"/>
    </location>
</feature>
<dbReference type="PANTHER" id="PTHR10811">
    <property type="entry name" value="FRINGE-RELATED"/>
    <property type="match status" value="1"/>
</dbReference>
<keyword evidence="2" id="KW-1185">Reference proteome</keyword>
<dbReference type="Pfam" id="PF04646">
    <property type="entry name" value="DUF604"/>
    <property type="match status" value="1"/>
</dbReference>
<gene>
    <name evidence="3" type="primary">LOC111303960</name>
</gene>
<dbReference type="Gene3D" id="3.90.550.50">
    <property type="match status" value="1"/>
</dbReference>
<protein>
    <submittedName>
        <fullName evidence="3">Uncharacterized protein LOC111303960</fullName>
    </submittedName>
</protein>
<keyword evidence="1" id="KW-1133">Transmembrane helix</keyword>
<evidence type="ECO:0000313" key="3">
    <source>
        <dbReference type="RefSeq" id="XP_022756250.1"/>
    </source>
</evidence>
<dbReference type="Proteomes" id="UP000515121">
    <property type="component" value="Unplaced"/>
</dbReference>
<dbReference type="GeneID" id="111303960"/>
<sequence length="485" mass="55059">MSSTTPFPQKLRYPSLGTSCTSLVLSAIFFLFYTFLYSHNCSQSFGLLNPIETKWSTSPGNSSSPSISPTDISHLKFILASSRKTLKSRKTYIEAWWRPNQTRGNIFLDSPPTEHFLPWPSSYPPFQVNEDIRKLRVYSKLVVPAAVRLFRSILETFRLGNNEDARWYVMGDDDTLFLVHNLVEVLGKYDHTKYYYIGMTSEAIKSNSDFSFNMAYGGAGYALSYSLVEVLVPAIDDCIERYPHVRVSDQLLSSCLADLGVDLTTEKGFHQIDLLGDVSGLLSSHPQSPFVSLHHLDIINPLFPSKNRYESINHLMEAAKFDQSRLLQQTICYHRPTNWSFSISWGYSAHIYENKIPRSLLRKPLETFAPFKKSARPPLYMFNTRFPSYDPCVTPHVFFLESVKNIESNQDQVLSTYNRTSQRHLPPCSSSGNHSADHITKIHVVLQATSRKQGAKVECCDVQYVATRNVADIKLRSCISGEVIA</sequence>